<keyword evidence="3" id="KW-0378">Hydrolase</keyword>
<keyword evidence="7" id="KW-1133">Transmembrane helix</keyword>
<feature type="active site" description="Nucleophile" evidence="5">
    <location>
        <position position="452"/>
    </location>
</feature>
<dbReference type="SUPFAM" id="SSF51445">
    <property type="entry name" value="(Trans)glycosidases"/>
    <property type="match status" value="1"/>
</dbReference>
<keyword evidence="7" id="KW-0812">Transmembrane</keyword>
<dbReference type="GO" id="GO:0008422">
    <property type="term" value="F:beta-glucosidase activity"/>
    <property type="evidence" value="ECO:0007669"/>
    <property type="project" value="TreeGrafter"/>
</dbReference>
<dbReference type="Gene3D" id="3.20.20.80">
    <property type="entry name" value="Glycosidases"/>
    <property type="match status" value="1"/>
</dbReference>
<evidence type="ECO:0000256" key="7">
    <source>
        <dbReference type="SAM" id="Phobius"/>
    </source>
</evidence>
<evidence type="ECO:0000256" key="4">
    <source>
        <dbReference type="ARBA" id="ARBA00023295"/>
    </source>
</evidence>
<comment type="similarity">
    <text evidence="1">Belongs to the glycosyl hydrolase 1 family.</text>
</comment>
<evidence type="ECO:0000256" key="3">
    <source>
        <dbReference type="ARBA" id="ARBA00022801"/>
    </source>
</evidence>
<evidence type="ECO:0000256" key="5">
    <source>
        <dbReference type="PROSITE-ProRule" id="PRU10055"/>
    </source>
</evidence>
<protein>
    <recommendedName>
        <fullName evidence="2">beta-glucosidase</fullName>
        <ecNumber evidence="2">3.2.1.21</ecNumber>
    </recommendedName>
</protein>
<dbReference type="PANTHER" id="PTHR10353">
    <property type="entry name" value="GLYCOSYL HYDROLASE"/>
    <property type="match status" value="1"/>
</dbReference>
<dbReference type="PRINTS" id="PR00131">
    <property type="entry name" value="GLHYDRLASE1"/>
</dbReference>
<keyword evidence="8" id="KW-0732">Signal</keyword>
<reference evidence="9" key="1">
    <citation type="submission" date="2021-01" db="EMBL/GenBank/DDBJ databases">
        <authorList>
            <person name="Corre E."/>
            <person name="Pelletier E."/>
            <person name="Niang G."/>
            <person name="Scheremetjew M."/>
            <person name="Finn R."/>
            <person name="Kale V."/>
            <person name="Holt S."/>
            <person name="Cochrane G."/>
            <person name="Meng A."/>
            <person name="Brown T."/>
            <person name="Cohen L."/>
        </authorList>
    </citation>
    <scope>NUCLEOTIDE SEQUENCE</scope>
    <source>
        <strain evidence="9">CCAC1681</strain>
    </source>
</reference>
<feature type="signal peptide" evidence="8">
    <location>
        <begin position="1"/>
        <end position="21"/>
    </location>
</feature>
<sequence>MRVRFVVACFAVVLASRVACATEASGAVRADAGGFGSLGPQSSLAVSASERVFEAARLGAVPGSLPPTTFGEDDLFPEDFAFGVASSAFQIEGDGGDRPRSTWDDFSDARGLGDAARQGIRHFEHVEDDIKYMARAGVKHYRLSLSWPRLQNQDGTPNDAGYAFYEKMLDAMQNAGIEPYVTLHHWDLPSAMCQGGTSASETTSTESCPAVDWLDPKSVDQFESYASQAFARLGGRVRFWATLNEPKTVANLGYGVGAHAPGLQSATAPLVAGHNMLLAHAAAVRSYRDSFIEKSPGGGGKISLVTNADWREPSDAANEKDVAAAERAMDEELGWFADPLYFGDYPVSMKQRYGADLPAFTEAQKASLKGSTDFFALNHYASAYVVDAQPASPANSYLGRQTDWAETDVNKRGELIGPTGTCAWLKQAPFGMRKTLNLIKARYGRPATYVTENGLCAGASSGASLDDALDDPERVAYVAGYLKSVLESIDLDDADVRGYFAWSFFDNFEWADGVKQRFGMVHVDHFGEFGGEWTARRPKKSLAAYREFMIGKHSKQSESAAASEMGGFGGFGGFSAAPKAEKGVDESFYQPFAWEKGESSAASGGAKLAALGASPLGRRGGPSQPLGASWTEYAPESAEDYEREISKEEDARFALAAAVEALSMAEHPRGSEAASTLEMGRETLAREGDDRPSPETLLAQAERVLAVAEASSREASGASRSAASRSAASATGPSTDTSDASFSASSSASGDVAAAVSTTEAANGGGAAALDGSVWSLLRPRRDFRAAAVSLGPVWVATFVGVAFGLFLIAIQVSCNLMRKGKRGCGTNEGEVRSLVAVAKGAKDAKSYGGTPAKTV</sequence>
<dbReference type="InterPro" id="IPR001360">
    <property type="entry name" value="Glyco_hydro_1"/>
</dbReference>
<organism evidence="9">
    <name type="scientific">Micromonas pusilla</name>
    <name type="common">Picoplanktonic green alga</name>
    <name type="synonym">Chromulina pusilla</name>
    <dbReference type="NCBI Taxonomy" id="38833"/>
    <lineage>
        <taxon>Eukaryota</taxon>
        <taxon>Viridiplantae</taxon>
        <taxon>Chlorophyta</taxon>
        <taxon>Mamiellophyceae</taxon>
        <taxon>Mamiellales</taxon>
        <taxon>Mamiellaceae</taxon>
        <taxon>Micromonas</taxon>
    </lineage>
</organism>
<dbReference type="AlphaFoldDB" id="A0A7S0D9V2"/>
<proteinExistence type="inferred from homology"/>
<gene>
    <name evidence="9" type="ORF">MSP1401_LOCUS9483</name>
</gene>
<evidence type="ECO:0000256" key="8">
    <source>
        <dbReference type="SAM" id="SignalP"/>
    </source>
</evidence>
<keyword evidence="7" id="KW-0472">Membrane</keyword>
<feature type="region of interest" description="Disordered" evidence="6">
    <location>
        <begin position="710"/>
        <end position="744"/>
    </location>
</feature>
<evidence type="ECO:0000256" key="6">
    <source>
        <dbReference type="SAM" id="MobiDB-lite"/>
    </source>
</evidence>
<feature type="chain" id="PRO_5030733381" description="beta-glucosidase" evidence="8">
    <location>
        <begin position="22"/>
        <end position="856"/>
    </location>
</feature>
<dbReference type="InterPro" id="IPR017853">
    <property type="entry name" value="GH"/>
</dbReference>
<keyword evidence="4" id="KW-0326">Glycosidase</keyword>
<dbReference type="EC" id="3.2.1.21" evidence="2"/>
<evidence type="ECO:0000313" key="9">
    <source>
        <dbReference type="EMBL" id="CAD8446343.1"/>
    </source>
</evidence>
<dbReference type="InterPro" id="IPR018120">
    <property type="entry name" value="Glyco_hydro_1_AS"/>
</dbReference>
<name>A0A7S0D9V2_MICPS</name>
<accession>A0A7S0D9V2</accession>
<dbReference type="GO" id="GO:0005975">
    <property type="term" value="P:carbohydrate metabolic process"/>
    <property type="evidence" value="ECO:0007669"/>
    <property type="project" value="InterPro"/>
</dbReference>
<dbReference type="EMBL" id="HBEN01011421">
    <property type="protein sequence ID" value="CAD8446343.1"/>
    <property type="molecule type" value="Transcribed_RNA"/>
</dbReference>
<dbReference type="PANTHER" id="PTHR10353:SF36">
    <property type="entry name" value="LP05116P"/>
    <property type="match status" value="1"/>
</dbReference>
<evidence type="ECO:0000256" key="1">
    <source>
        <dbReference type="ARBA" id="ARBA00010838"/>
    </source>
</evidence>
<dbReference type="Pfam" id="PF00232">
    <property type="entry name" value="Glyco_hydro_1"/>
    <property type="match status" value="1"/>
</dbReference>
<evidence type="ECO:0000256" key="2">
    <source>
        <dbReference type="ARBA" id="ARBA00012744"/>
    </source>
</evidence>
<dbReference type="PROSITE" id="PS00572">
    <property type="entry name" value="GLYCOSYL_HYDROL_F1_1"/>
    <property type="match status" value="1"/>
</dbReference>
<feature type="transmembrane region" description="Helical" evidence="7">
    <location>
        <begin position="794"/>
        <end position="813"/>
    </location>
</feature>